<keyword evidence="3 5" id="KW-0687">Ribonucleoprotein</keyword>
<comment type="similarity">
    <text evidence="1 5 6">Belongs to the bacterial ribosomal protein bS21 family.</text>
</comment>
<proteinExistence type="inferred from homology"/>
<evidence type="ECO:0000256" key="2">
    <source>
        <dbReference type="ARBA" id="ARBA00022980"/>
    </source>
</evidence>
<dbReference type="InterPro" id="IPR038380">
    <property type="entry name" value="Ribosomal_bS21_sf"/>
</dbReference>
<dbReference type="EMBL" id="DTDJ01000029">
    <property type="protein sequence ID" value="HGL17564.1"/>
    <property type="molecule type" value="Genomic_DNA"/>
</dbReference>
<name>A0A7C2P4C7_UNCW3</name>
<dbReference type="Gene3D" id="1.20.5.1150">
    <property type="entry name" value="Ribosomal protein S8"/>
    <property type="match status" value="1"/>
</dbReference>
<dbReference type="Pfam" id="PF01165">
    <property type="entry name" value="Ribosomal_S21"/>
    <property type="match status" value="1"/>
</dbReference>
<gene>
    <name evidence="5" type="primary">rpsU</name>
    <name evidence="7" type="ORF">ENQ77_09185</name>
    <name evidence="8" type="ORF">ENU66_04465</name>
</gene>
<dbReference type="GO" id="GO:0003735">
    <property type="term" value="F:structural constituent of ribosome"/>
    <property type="evidence" value="ECO:0007669"/>
    <property type="project" value="InterPro"/>
</dbReference>
<evidence type="ECO:0000256" key="4">
    <source>
        <dbReference type="ARBA" id="ARBA00035135"/>
    </source>
</evidence>
<sequence>MSGVRLRDGESFESLLKRFRKVVAADGILQDVKKYQYYEKPSEKKKKELLAARRRMLRKMKRNEE</sequence>
<dbReference type="PRINTS" id="PR00976">
    <property type="entry name" value="RIBOSOMALS21"/>
</dbReference>
<evidence type="ECO:0000313" key="7">
    <source>
        <dbReference type="EMBL" id="HEN28796.1"/>
    </source>
</evidence>
<accession>A0A7C2P4C7</accession>
<dbReference type="GO" id="GO:0005840">
    <property type="term" value="C:ribosome"/>
    <property type="evidence" value="ECO:0007669"/>
    <property type="project" value="UniProtKB-KW"/>
</dbReference>
<evidence type="ECO:0000256" key="5">
    <source>
        <dbReference type="HAMAP-Rule" id="MF_00358"/>
    </source>
</evidence>
<evidence type="ECO:0000256" key="6">
    <source>
        <dbReference type="RuleBase" id="RU000667"/>
    </source>
</evidence>
<reference evidence="7" key="1">
    <citation type="journal article" date="2020" name="mSystems">
        <title>Genome- and Community-Level Interaction Insights into Carbon Utilization and Element Cycling Functions of Hydrothermarchaeota in Hydrothermal Sediment.</title>
        <authorList>
            <person name="Zhou Z."/>
            <person name="Liu Y."/>
            <person name="Xu W."/>
            <person name="Pan J."/>
            <person name="Luo Z.H."/>
            <person name="Li M."/>
        </authorList>
    </citation>
    <scope>NUCLEOTIDE SEQUENCE [LARGE SCALE GENOMIC DNA]</scope>
    <source>
        <strain evidence="7">SpSt-34</strain>
        <strain evidence="8">SpSt-69</strain>
    </source>
</reference>
<dbReference type="InterPro" id="IPR001911">
    <property type="entry name" value="Ribosomal_bS21"/>
</dbReference>
<comment type="caution">
    <text evidence="7">The sequence shown here is derived from an EMBL/GenBank/DDBJ whole genome shotgun (WGS) entry which is preliminary data.</text>
</comment>
<dbReference type="AlphaFoldDB" id="A0A7C2P4C7"/>
<dbReference type="EMBL" id="DSOL01000263">
    <property type="protein sequence ID" value="HEN28796.1"/>
    <property type="molecule type" value="Genomic_DNA"/>
</dbReference>
<dbReference type="GO" id="GO:0006412">
    <property type="term" value="P:translation"/>
    <property type="evidence" value="ECO:0007669"/>
    <property type="project" value="UniProtKB-UniRule"/>
</dbReference>
<dbReference type="PANTHER" id="PTHR21109">
    <property type="entry name" value="MITOCHONDRIAL 28S RIBOSOMAL PROTEIN S21"/>
    <property type="match status" value="1"/>
</dbReference>
<dbReference type="GO" id="GO:1990904">
    <property type="term" value="C:ribonucleoprotein complex"/>
    <property type="evidence" value="ECO:0007669"/>
    <property type="project" value="UniProtKB-KW"/>
</dbReference>
<dbReference type="HAMAP" id="MF_00358">
    <property type="entry name" value="Ribosomal_bS21"/>
    <property type="match status" value="1"/>
</dbReference>
<dbReference type="PANTHER" id="PTHR21109:SF22">
    <property type="entry name" value="SMALL RIBOSOMAL SUBUNIT PROTEIN BS21"/>
    <property type="match status" value="1"/>
</dbReference>
<evidence type="ECO:0000256" key="3">
    <source>
        <dbReference type="ARBA" id="ARBA00023274"/>
    </source>
</evidence>
<evidence type="ECO:0000256" key="1">
    <source>
        <dbReference type="ARBA" id="ARBA00006640"/>
    </source>
</evidence>
<dbReference type="NCBIfam" id="TIGR00030">
    <property type="entry name" value="S21p"/>
    <property type="match status" value="1"/>
</dbReference>
<keyword evidence="2 5" id="KW-0689">Ribosomal protein</keyword>
<protein>
    <recommendedName>
        <fullName evidence="4 5">Small ribosomal subunit protein bS21</fullName>
    </recommendedName>
</protein>
<organism evidence="7">
    <name type="scientific">candidate division WOR-3 bacterium</name>
    <dbReference type="NCBI Taxonomy" id="2052148"/>
    <lineage>
        <taxon>Bacteria</taxon>
        <taxon>Bacteria division WOR-3</taxon>
    </lineage>
</organism>
<evidence type="ECO:0000313" key="8">
    <source>
        <dbReference type="EMBL" id="HGL17564.1"/>
    </source>
</evidence>